<proteinExistence type="predicted"/>
<dbReference type="GO" id="GO:0005524">
    <property type="term" value="F:ATP binding"/>
    <property type="evidence" value="ECO:0007669"/>
    <property type="project" value="UniProtKB-KW"/>
</dbReference>
<keyword evidence="8" id="KW-0472">Membrane</keyword>
<gene>
    <name evidence="10" type="ORF">WMO24_03390</name>
</gene>
<dbReference type="CDD" id="cd03216">
    <property type="entry name" value="ABC_Carb_Monos_I"/>
    <property type="match status" value="1"/>
</dbReference>
<keyword evidence="5" id="KW-0547">Nucleotide-binding</keyword>
<keyword evidence="3" id="KW-0762">Sugar transport</keyword>
<evidence type="ECO:0000256" key="1">
    <source>
        <dbReference type="ARBA" id="ARBA00022448"/>
    </source>
</evidence>
<evidence type="ECO:0000256" key="7">
    <source>
        <dbReference type="ARBA" id="ARBA00022967"/>
    </source>
</evidence>
<evidence type="ECO:0000313" key="11">
    <source>
        <dbReference type="Proteomes" id="UP001477672"/>
    </source>
</evidence>
<dbReference type="EMBL" id="JBBMFA010000056">
    <property type="protein sequence ID" value="MEQ2519484.1"/>
    <property type="molecule type" value="Genomic_DNA"/>
</dbReference>
<organism evidence="10 11">
    <name type="scientific">Ruthenibacterium intestinale</name>
    <dbReference type="NCBI Taxonomy" id="3133163"/>
    <lineage>
        <taxon>Bacteria</taxon>
        <taxon>Bacillati</taxon>
        <taxon>Bacillota</taxon>
        <taxon>Clostridia</taxon>
        <taxon>Eubacteriales</taxon>
        <taxon>Oscillospiraceae</taxon>
        <taxon>Ruthenibacterium</taxon>
    </lineage>
</organism>
<dbReference type="InterPro" id="IPR003593">
    <property type="entry name" value="AAA+_ATPase"/>
</dbReference>
<keyword evidence="2" id="KW-1003">Cell membrane</keyword>
<evidence type="ECO:0000256" key="6">
    <source>
        <dbReference type="ARBA" id="ARBA00022840"/>
    </source>
</evidence>
<dbReference type="Proteomes" id="UP001477672">
    <property type="component" value="Unassembled WGS sequence"/>
</dbReference>
<evidence type="ECO:0000256" key="4">
    <source>
        <dbReference type="ARBA" id="ARBA00022737"/>
    </source>
</evidence>
<sequence length="513" mass="56372">MEPIVQMNGITKRFPGVVALDHINFDVKPGEVHVLLGENGAGKSILMKVLSGAYTPDEGTIVLNGKEYKRLTPHLSAEGGISIIYQELSVVNWLDIRENIFMGRLPCKKVGPAHMVDYATMNKRTEELLAKVNLSHRKPTTNVGDLSISEKQMVEIAKAVAFNAKVIVMDEPTSSLTEEEVQKLFTIIRQLKEEGKGVVFISHKLSEIAEIGDRITIMKDGGYVGTYQVSDLTTDDMIRLMVGREIKGTYQHAPEEHYQFGDVLFECKHLTRKDGRVKDVSFSLRKGEILGFSGLVGAGRSETMCAIYGAAPIASGEVWLNGKQLHIKNPYSALRQGIGLVTENRRETGFFQNFSNKRNISIAYQLKNSSLDGMGGITNDALEKKIAEKQRMEIQIKCASLEQLTSQLSGGNQQKVILGKWMAADVKLLIFDEPTKGIDVGTKSENYKLMRGLADRGIGVIVVSSEMPELLGLCDRIAVMADGRITAMYDIADATEEKLAKAATGEVAVSETA</sequence>
<dbReference type="Gene3D" id="3.40.50.300">
    <property type="entry name" value="P-loop containing nucleotide triphosphate hydrolases"/>
    <property type="match status" value="2"/>
</dbReference>
<protein>
    <submittedName>
        <fullName evidence="10">ATP-binding cassette domain-containing protein</fullName>
    </submittedName>
</protein>
<reference evidence="10 11" key="1">
    <citation type="submission" date="2024-03" db="EMBL/GenBank/DDBJ databases">
        <title>Human intestinal bacterial collection.</title>
        <authorList>
            <person name="Pauvert C."/>
            <person name="Hitch T.C.A."/>
            <person name="Clavel T."/>
        </authorList>
    </citation>
    <scope>NUCLEOTIDE SEQUENCE [LARGE SCALE GENOMIC DNA]</scope>
    <source>
        <strain evidence="10 11">CLA-JM-H11</strain>
    </source>
</reference>
<dbReference type="InterPro" id="IPR003439">
    <property type="entry name" value="ABC_transporter-like_ATP-bd"/>
</dbReference>
<dbReference type="Pfam" id="PF00005">
    <property type="entry name" value="ABC_tran"/>
    <property type="match status" value="2"/>
</dbReference>
<feature type="domain" description="ABC transporter" evidence="9">
    <location>
        <begin position="258"/>
        <end position="507"/>
    </location>
</feature>
<evidence type="ECO:0000256" key="3">
    <source>
        <dbReference type="ARBA" id="ARBA00022597"/>
    </source>
</evidence>
<dbReference type="SUPFAM" id="SSF52540">
    <property type="entry name" value="P-loop containing nucleoside triphosphate hydrolases"/>
    <property type="match status" value="2"/>
</dbReference>
<keyword evidence="1" id="KW-0813">Transport</keyword>
<dbReference type="SMART" id="SM00382">
    <property type="entry name" value="AAA"/>
    <property type="match status" value="2"/>
</dbReference>
<comment type="caution">
    <text evidence="10">The sequence shown here is derived from an EMBL/GenBank/DDBJ whole genome shotgun (WGS) entry which is preliminary data.</text>
</comment>
<evidence type="ECO:0000256" key="2">
    <source>
        <dbReference type="ARBA" id="ARBA00022475"/>
    </source>
</evidence>
<name>A0ABV1GCF4_9FIRM</name>
<accession>A0ABV1GCF4</accession>
<dbReference type="RefSeq" id="WP_349214928.1">
    <property type="nucleotide sequence ID" value="NZ_JBBMFA010000056.1"/>
</dbReference>
<keyword evidence="6 10" id="KW-0067">ATP-binding</keyword>
<keyword evidence="7" id="KW-1278">Translocase</keyword>
<dbReference type="PROSITE" id="PS00211">
    <property type="entry name" value="ABC_TRANSPORTER_1"/>
    <property type="match status" value="1"/>
</dbReference>
<dbReference type="CDD" id="cd03215">
    <property type="entry name" value="ABC_Carb_Monos_II"/>
    <property type="match status" value="1"/>
</dbReference>
<evidence type="ECO:0000256" key="5">
    <source>
        <dbReference type="ARBA" id="ARBA00022741"/>
    </source>
</evidence>
<dbReference type="InterPro" id="IPR017871">
    <property type="entry name" value="ABC_transporter-like_CS"/>
</dbReference>
<dbReference type="PANTHER" id="PTHR43790">
    <property type="entry name" value="CARBOHYDRATE TRANSPORT ATP-BINDING PROTEIN MG119-RELATED"/>
    <property type="match status" value="1"/>
</dbReference>
<feature type="domain" description="ABC transporter" evidence="9">
    <location>
        <begin position="5"/>
        <end position="245"/>
    </location>
</feature>
<evidence type="ECO:0000256" key="8">
    <source>
        <dbReference type="ARBA" id="ARBA00023136"/>
    </source>
</evidence>
<dbReference type="PROSITE" id="PS50893">
    <property type="entry name" value="ABC_TRANSPORTER_2"/>
    <property type="match status" value="2"/>
</dbReference>
<evidence type="ECO:0000259" key="9">
    <source>
        <dbReference type="PROSITE" id="PS50893"/>
    </source>
</evidence>
<keyword evidence="4" id="KW-0677">Repeat</keyword>
<evidence type="ECO:0000313" key="10">
    <source>
        <dbReference type="EMBL" id="MEQ2519484.1"/>
    </source>
</evidence>
<dbReference type="InterPro" id="IPR027417">
    <property type="entry name" value="P-loop_NTPase"/>
</dbReference>
<dbReference type="PANTHER" id="PTHR43790:SF3">
    <property type="entry name" value="D-ALLOSE IMPORT ATP-BINDING PROTEIN ALSA-RELATED"/>
    <property type="match status" value="1"/>
</dbReference>
<keyword evidence="11" id="KW-1185">Reference proteome</keyword>
<dbReference type="InterPro" id="IPR050107">
    <property type="entry name" value="ABC_carbohydrate_import_ATPase"/>
</dbReference>